<keyword evidence="1" id="KW-1133">Transmembrane helix</keyword>
<organism evidence="2 3">
    <name type="scientific">Nitratidesulfovibrio vulgaris (strain ATCC 29579 / DSM 644 / CCUG 34227 / NCIMB 8303 / VKM B-1760 / Hildenborough)</name>
    <name type="common">Desulfovibrio vulgaris</name>
    <dbReference type="NCBI Taxonomy" id="882"/>
    <lineage>
        <taxon>Bacteria</taxon>
        <taxon>Pseudomonadati</taxon>
        <taxon>Thermodesulfobacteriota</taxon>
        <taxon>Desulfovibrionia</taxon>
        <taxon>Desulfovibrionales</taxon>
        <taxon>Desulfovibrionaceae</taxon>
        <taxon>Nitratidesulfovibrio</taxon>
    </lineage>
</organism>
<name>Q72EM2_NITV2</name>
<evidence type="ECO:0000313" key="2">
    <source>
        <dbReference type="EMBL" id="AAS95037.1"/>
    </source>
</evidence>
<dbReference type="EnsemblBacteria" id="AAS95037">
    <property type="protein sequence ID" value="AAS95037"/>
    <property type="gene ID" value="DVU_0555"/>
</dbReference>
<dbReference type="Proteomes" id="UP000002194">
    <property type="component" value="Chromosome"/>
</dbReference>
<keyword evidence="1" id="KW-0812">Transmembrane</keyword>
<gene>
    <name evidence="2" type="ordered locus">DVU_0555</name>
</gene>
<keyword evidence="3" id="KW-1185">Reference proteome</keyword>
<evidence type="ECO:0000313" key="3">
    <source>
        <dbReference type="Proteomes" id="UP000002194"/>
    </source>
</evidence>
<dbReference type="STRING" id="882.DVU_0555"/>
<keyword evidence="1" id="KW-0472">Membrane</keyword>
<feature type="transmembrane region" description="Helical" evidence="1">
    <location>
        <begin position="12"/>
        <end position="41"/>
    </location>
</feature>
<dbReference type="EMBL" id="AE017285">
    <property type="protein sequence ID" value="AAS95037.1"/>
    <property type="molecule type" value="Genomic_DNA"/>
</dbReference>
<dbReference type="AlphaFoldDB" id="Q72EM2"/>
<dbReference type="PaxDb" id="882-DVU_0555"/>
<sequence length="84" mass="10203">MLAQKRRHEVNVFFPLSVIMFVAKMYDRIYLVIAKLLTFFLPRKYRRTLRAILERNDPLTLALRFIRRGRYDLPGTFQTSRNLR</sequence>
<reference evidence="2 3" key="1">
    <citation type="journal article" date="2004" name="Nat. Biotechnol.">
        <title>The genome sequence of the anaerobic, sulfate-reducing bacterium Desulfovibrio vulgaris Hildenborough.</title>
        <authorList>
            <person name="Heidelberg J.F."/>
            <person name="Seshadri R."/>
            <person name="Haveman S.A."/>
            <person name="Hemme C.L."/>
            <person name="Paulsen I.T."/>
            <person name="Kolonay J.F."/>
            <person name="Eisen J.A."/>
            <person name="Ward N."/>
            <person name="Methe B."/>
            <person name="Brinkac L.M."/>
            <person name="Daugherty S.C."/>
            <person name="Deboy R.T."/>
            <person name="Dodson R.J."/>
            <person name="Durkin A.S."/>
            <person name="Madupu R."/>
            <person name="Nelson W.C."/>
            <person name="Sullivan S.A."/>
            <person name="Fouts D."/>
            <person name="Haft D.H."/>
            <person name="Selengut J."/>
            <person name="Peterson J.D."/>
            <person name="Davidsen T.M."/>
            <person name="Zafar N."/>
            <person name="Zhou L."/>
            <person name="Radune D."/>
            <person name="Dimitrov G."/>
            <person name="Hance M."/>
            <person name="Tran K."/>
            <person name="Khouri H."/>
            <person name="Gill J."/>
            <person name="Utterback T.R."/>
            <person name="Feldblyum T.V."/>
            <person name="Wall J.D."/>
            <person name="Voordouw G."/>
            <person name="Fraser C.M."/>
        </authorList>
    </citation>
    <scope>NUCLEOTIDE SEQUENCE [LARGE SCALE GENOMIC DNA]</scope>
    <source>
        <strain evidence="3">ATCC 29579 / DSM 644 / NCIMB 8303 / VKM B-1760 / Hildenborough</strain>
    </source>
</reference>
<evidence type="ECO:0000256" key="1">
    <source>
        <dbReference type="SAM" id="Phobius"/>
    </source>
</evidence>
<proteinExistence type="predicted"/>
<protein>
    <submittedName>
        <fullName evidence="2">Uncharacterized protein</fullName>
    </submittedName>
</protein>
<dbReference type="HOGENOM" id="CLU_2522219_0_0_7"/>
<accession>Q72EM2</accession>
<dbReference type="KEGG" id="dvu:DVU_0555"/>